<comment type="cofactor">
    <cofactor evidence="10">
        <name>FMN</name>
        <dbReference type="ChEBI" id="CHEBI:58210"/>
    </cofactor>
</comment>
<feature type="modified residue" description="FMN phosphoryl threonine" evidence="10">
    <location>
        <position position="187"/>
    </location>
</feature>
<dbReference type="EMBL" id="CP026604">
    <property type="protein sequence ID" value="AWB67866.1"/>
    <property type="molecule type" value="Genomic_DNA"/>
</dbReference>
<keyword evidence="5 10" id="KW-0812">Transmembrane</keyword>
<keyword evidence="10" id="KW-1003">Cell membrane</keyword>
<dbReference type="GO" id="GO:0022900">
    <property type="term" value="P:electron transport chain"/>
    <property type="evidence" value="ECO:0007669"/>
    <property type="project" value="UniProtKB-UniRule"/>
</dbReference>
<keyword evidence="2 10" id="KW-0597">Phosphoprotein</keyword>
<dbReference type="RefSeq" id="WP_108603932.1">
    <property type="nucleotide sequence ID" value="NZ_CP026604.1"/>
</dbReference>
<comment type="similarity">
    <text evidence="10">Belongs to the NqrB/RnfD family.</text>
</comment>
<dbReference type="PANTHER" id="PTHR30578">
    <property type="entry name" value="ELECTRON TRANSPORT COMPLEX PROTEIN RNFD"/>
    <property type="match status" value="1"/>
</dbReference>
<organism evidence="11 12">
    <name type="scientific">Saccharobesus litoralis</name>
    <dbReference type="NCBI Taxonomy" id="2172099"/>
    <lineage>
        <taxon>Bacteria</taxon>
        <taxon>Pseudomonadati</taxon>
        <taxon>Pseudomonadota</taxon>
        <taxon>Gammaproteobacteria</taxon>
        <taxon>Alteromonadales</taxon>
        <taxon>Alteromonadaceae</taxon>
        <taxon>Saccharobesus</taxon>
    </lineage>
</organism>
<dbReference type="InterPro" id="IPR011303">
    <property type="entry name" value="RnfD_bac"/>
</dbReference>
<evidence type="ECO:0000256" key="8">
    <source>
        <dbReference type="ARBA" id="ARBA00022989"/>
    </source>
</evidence>
<dbReference type="KEGG" id="cate:C2869_16175"/>
<evidence type="ECO:0000256" key="1">
    <source>
        <dbReference type="ARBA" id="ARBA00022448"/>
    </source>
</evidence>
<evidence type="ECO:0000256" key="3">
    <source>
        <dbReference type="ARBA" id="ARBA00022630"/>
    </source>
</evidence>
<comment type="subunit">
    <text evidence="10">The complex is composed of six subunits: RnfA, RnfB, RnfC, RnfD, RnfE and RnfG.</text>
</comment>
<evidence type="ECO:0000313" key="12">
    <source>
        <dbReference type="Proteomes" id="UP000244441"/>
    </source>
</evidence>
<feature type="transmembrane region" description="Helical" evidence="10">
    <location>
        <begin position="298"/>
        <end position="316"/>
    </location>
</feature>
<protein>
    <recommendedName>
        <fullName evidence="10">Ion-translocating oxidoreductase complex subunit D</fullName>
        <ecNumber evidence="10">7.-.-.-</ecNumber>
    </recommendedName>
    <alternativeName>
        <fullName evidence="10">Rnf electron transport complex subunit D</fullName>
    </alternativeName>
</protein>
<dbReference type="NCBIfam" id="TIGR01946">
    <property type="entry name" value="rnfD"/>
    <property type="match status" value="1"/>
</dbReference>
<keyword evidence="8 10" id="KW-1133">Transmembrane helix</keyword>
<evidence type="ECO:0000256" key="4">
    <source>
        <dbReference type="ARBA" id="ARBA00022643"/>
    </source>
</evidence>
<dbReference type="OrthoDB" id="9776359at2"/>
<feature type="transmembrane region" description="Helical" evidence="10">
    <location>
        <begin position="322"/>
        <end position="341"/>
    </location>
</feature>
<dbReference type="GO" id="GO:0005886">
    <property type="term" value="C:plasma membrane"/>
    <property type="evidence" value="ECO:0007669"/>
    <property type="project" value="UniProtKB-SubCell"/>
</dbReference>
<feature type="transmembrane region" description="Helical" evidence="10">
    <location>
        <begin position="217"/>
        <end position="234"/>
    </location>
</feature>
<dbReference type="GO" id="GO:0055085">
    <property type="term" value="P:transmembrane transport"/>
    <property type="evidence" value="ECO:0007669"/>
    <property type="project" value="InterPro"/>
</dbReference>
<evidence type="ECO:0000313" key="11">
    <source>
        <dbReference type="EMBL" id="AWB67866.1"/>
    </source>
</evidence>
<keyword evidence="7 10" id="KW-0249">Electron transport</keyword>
<dbReference type="Proteomes" id="UP000244441">
    <property type="component" value="Chromosome"/>
</dbReference>
<reference evidence="11 12" key="1">
    <citation type="submission" date="2018-01" db="EMBL/GenBank/DDBJ databases">
        <title>Genome sequence of a Cantenovulum-like bacteria.</title>
        <authorList>
            <person name="Tan W.R."/>
            <person name="Lau N.-S."/>
            <person name="Go F."/>
            <person name="Amirul A.-A.A."/>
        </authorList>
    </citation>
    <scope>NUCLEOTIDE SEQUENCE [LARGE SCALE GENOMIC DNA]</scope>
    <source>
        <strain evidence="11 12">CCB-QB4</strain>
    </source>
</reference>
<feature type="transmembrane region" description="Helical" evidence="10">
    <location>
        <begin position="72"/>
        <end position="89"/>
    </location>
</feature>
<dbReference type="NCBIfam" id="NF002011">
    <property type="entry name" value="PRK00816.1"/>
    <property type="match status" value="1"/>
</dbReference>
<keyword evidence="4 10" id="KW-0288">FMN</keyword>
<dbReference type="PANTHER" id="PTHR30578:SF0">
    <property type="entry name" value="ION-TRANSLOCATING OXIDOREDUCTASE COMPLEX SUBUNIT D"/>
    <property type="match status" value="1"/>
</dbReference>
<dbReference type="InterPro" id="IPR004338">
    <property type="entry name" value="NqrB/RnfD"/>
</dbReference>
<keyword evidence="9 10" id="KW-0472">Membrane</keyword>
<feature type="transmembrane region" description="Helical" evidence="10">
    <location>
        <begin position="43"/>
        <end position="60"/>
    </location>
</feature>
<keyword evidence="6 10" id="KW-1278">Translocase</keyword>
<dbReference type="AlphaFoldDB" id="A0A2S0VUG6"/>
<gene>
    <name evidence="10" type="primary">rnfD</name>
    <name evidence="11" type="ORF">C2869_16175</name>
</gene>
<feature type="transmembrane region" description="Helical" evidence="10">
    <location>
        <begin position="267"/>
        <end position="286"/>
    </location>
</feature>
<keyword evidence="12" id="KW-1185">Reference proteome</keyword>
<dbReference type="EC" id="7.-.-.-" evidence="10"/>
<evidence type="ECO:0000256" key="5">
    <source>
        <dbReference type="ARBA" id="ARBA00022692"/>
    </source>
</evidence>
<evidence type="ECO:0000256" key="9">
    <source>
        <dbReference type="ARBA" id="ARBA00023136"/>
    </source>
</evidence>
<evidence type="ECO:0000256" key="6">
    <source>
        <dbReference type="ARBA" id="ARBA00022967"/>
    </source>
</evidence>
<evidence type="ECO:0000256" key="7">
    <source>
        <dbReference type="ARBA" id="ARBA00022982"/>
    </source>
</evidence>
<proteinExistence type="inferred from homology"/>
<keyword evidence="10" id="KW-0997">Cell inner membrane</keyword>
<name>A0A2S0VUG6_9ALTE</name>
<keyword evidence="3 10" id="KW-0285">Flavoprotein</keyword>
<comment type="function">
    <text evidence="10">Part of a membrane-bound complex that couples electron transfer with translocation of ions across the membrane.</text>
</comment>
<comment type="subcellular location">
    <subcellularLocation>
        <location evidence="10">Cell inner membrane</location>
        <topology evidence="10">Multi-pass membrane protein</topology>
    </subcellularLocation>
</comment>
<keyword evidence="1 10" id="KW-0813">Transport</keyword>
<accession>A0A2S0VUG6</accession>
<feature type="transmembrane region" description="Helical" evidence="10">
    <location>
        <begin position="125"/>
        <end position="143"/>
    </location>
</feature>
<dbReference type="HAMAP" id="MF_00462">
    <property type="entry name" value="RsxD_RnfD"/>
    <property type="match status" value="1"/>
</dbReference>
<dbReference type="Pfam" id="PF03116">
    <property type="entry name" value="NQR2_RnfD_RnfE"/>
    <property type="match status" value="1"/>
</dbReference>
<feature type="transmembrane region" description="Helical" evidence="10">
    <location>
        <begin position="241"/>
        <end position="261"/>
    </location>
</feature>
<sequence length="352" mass="37957">MSFKLASSPHTRRANKTANIMRWVALACIPGVITQWYCFGIGVLIQIFICIISAIVAEAICCQLRGRPVKQVINDHSALLTGLLLGICLPPLAPWWIGVIGSVFAITLVKQAYGGLGQNLFNPAMAGYVILLISFPVSMTGWIPPTDLITIPLSFSDYVSVVFSGYTAQGYSLEQIRSGIDGVTMATPLESVRNGLNQGLTYQEIIKQDVFSNGLGQGWFAVNIAFLLGGVVLLKQKIIKWQIPLSFLISLAIFSLISQAISPDGTGSMLLHMTSGATCFAAFFILTDPVSASTTDKGRLIFGALCGFLVFVIRQFGGYPDAVAFAVLLANMAVPLIDYYTQPRTFGHGSRS</sequence>
<evidence type="ECO:0000256" key="2">
    <source>
        <dbReference type="ARBA" id="ARBA00022553"/>
    </source>
</evidence>
<evidence type="ECO:0000256" key="10">
    <source>
        <dbReference type="HAMAP-Rule" id="MF_00462"/>
    </source>
</evidence>